<feature type="transmembrane region" description="Helical" evidence="1">
    <location>
        <begin position="32"/>
        <end position="53"/>
    </location>
</feature>
<evidence type="ECO:0000256" key="1">
    <source>
        <dbReference type="SAM" id="Phobius"/>
    </source>
</evidence>
<keyword evidence="1" id="KW-0812">Transmembrane</keyword>
<sequence>MNNNIELKKKNLESINFITKLNKKLGIDGFKIILGIYFLFSFIEIYSIKYYFGEIPNSKNIIPKQKIKDNYHYIKYSFIYGSICLPILIFFFDLIYKNGKLWDILFGKDYPKHLISSSEKRKTNKFIKYPINTYSSCFLFNIGNYMILSSSEAKIKIVSLWFGIIMNILGIASCSWWASSKIQIRKMDNLLMEIHLLYLSLSYIALIYEEYTNLINLFVIVIATLRYQYINNARIVILFLLENISSMYLCIKYQNVGNEYLFHSGILCILIGFYCKLNDYVYNYQYGTGLFHIFAPLSILLHYEWSQTVIE</sequence>
<dbReference type="EMBL" id="MK250089">
    <property type="protein sequence ID" value="QDY52287.1"/>
    <property type="molecule type" value="Genomic_DNA"/>
</dbReference>
<feature type="transmembrane region" description="Helical" evidence="1">
    <location>
        <begin position="160"/>
        <end position="178"/>
    </location>
</feature>
<reference evidence="2" key="1">
    <citation type="submission" date="2018-11" db="EMBL/GenBank/DDBJ databases">
        <title>A distinct lineage of giant viruses engineers rhodopsin photosystems in predatory marine eukaryotes.</title>
        <authorList>
            <person name="Needham D.M."/>
            <person name="Yoshizawa S."/>
            <person name="Hosaka T."/>
            <person name="Poirier C."/>
            <person name="Choi C.-J."/>
            <person name="Hehenberger E."/>
            <person name="Irwin N.A.T."/>
            <person name="Wilken S."/>
            <person name="Yung C.-M."/>
            <person name="Bachy C."/>
            <person name="Kurihara R."/>
            <person name="Nakajima Y."/>
            <person name="Kojima K."/>
            <person name="Kimura-Someya T."/>
            <person name="Leonard G."/>
            <person name="Malmstrom R.R."/>
            <person name="Mende D."/>
            <person name="Olson D.K."/>
            <person name="Sudo Y."/>
            <person name="Sudek S."/>
            <person name="Richards T.A."/>
            <person name="DeLong E.F."/>
            <person name="Keeling P.J."/>
            <person name="Santoro A.E."/>
            <person name="Shirouzu M."/>
            <person name="Iwasaki W."/>
            <person name="Worden A.Z."/>
        </authorList>
    </citation>
    <scope>NUCLEOTIDE SEQUENCE</scope>
</reference>
<accession>A0A5B8IGJ9</accession>
<name>A0A5B8IGJ9_9VIRU</name>
<gene>
    <name evidence="2" type="ORF">5_84</name>
</gene>
<evidence type="ECO:0000313" key="2">
    <source>
        <dbReference type="EMBL" id="QDY52287.1"/>
    </source>
</evidence>
<feature type="transmembrane region" description="Helical" evidence="1">
    <location>
        <begin position="73"/>
        <end position="96"/>
    </location>
</feature>
<feature type="transmembrane region" description="Helical" evidence="1">
    <location>
        <begin position="129"/>
        <end position="148"/>
    </location>
</feature>
<proteinExistence type="predicted"/>
<keyword evidence="1" id="KW-0472">Membrane</keyword>
<protein>
    <submittedName>
        <fullName evidence="2">Uncharacterized protein</fullName>
    </submittedName>
</protein>
<feature type="transmembrane region" description="Helical" evidence="1">
    <location>
        <begin position="260"/>
        <end position="277"/>
    </location>
</feature>
<keyword evidence="1" id="KW-1133">Transmembrane helix</keyword>
<organism evidence="2">
    <name type="scientific">Mimiviridae sp. ChoanoV1</name>
    <dbReference type="NCBI Taxonomy" id="2596887"/>
    <lineage>
        <taxon>Viruses</taxon>
        <taxon>Varidnaviria</taxon>
        <taxon>Bamfordvirae</taxon>
        <taxon>Nucleocytoviricota</taxon>
        <taxon>Megaviricetes</taxon>
        <taxon>Imitervirales</taxon>
        <taxon>Schizomimiviridae</taxon>
    </lineage>
</organism>